<feature type="transmembrane region" description="Helical" evidence="1">
    <location>
        <begin position="38"/>
        <end position="63"/>
    </location>
</feature>
<dbReference type="PANTHER" id="PTHR36974:SF1">
    <property type="entry name" value="DOXX FAMILY MEMBRANE PROTEIN"/>
    <property type="match status" value="1"/>
</dbReference>
<dbReference type="STRING" id="266749.SAMN05421876_10889"/>
<evidence type="ECO:0000313" key="2">
    <source>
        <dbReference type="EMBL" id="KIA88483.1"/>
    </source>
</evidence>
<feature type="transmembrane region" description="Helical" evidence="1">
    <location>
        <begin position="107"/>
        <end position="127"/>
    </location>
</feature>
<keyword evidence="1" id="KW-0472">Membrane</keyword>
<keyword evidence="3" id="KW-1185">Reference proteome</keyword>
<feature type="transmembrane region" description="Helical" evidence="1">
    <location>
        <begin position="70"/>
        <end position="87"/>
    </location>
</feature>
<evidence type="ECO:0008006" key="4">
    <source>
        <dbReference type="Google" id="ProtNLM"/>
    </source>
</evidence>
<evidence type="ECO:0000256" key="1">
    <source>
        <dbReference type="SAM" id="Phobius"/>
    </source>
</evidence>
<dbReference type="EMBL" id="JSYL01000007">
    <property type="protein sequence ID" value="KIA88483.1"/>
    <property type="molecule type" value="Genomic_DNA"/>
</dbReference>
<proteinExistence type="predicted"/>
<sequence>MKVIFWVIISIFLAGLMMVSGVYHLLNPEFYVPIVPSYFHFPLAIVYLSGIVELLLGIVTLFLNQKYTKYGLFGIFVLMLIFLPLHISDALKDQPAIGSHTVANVRLFFQFVLIWLSWKSYQFTSLARIESR</sequence>
<feature type="transmembrane region" description="Helical" evidence="1">
    <location>
        <begin position="5"/>
        <end position="26"/>
    </location>
</feature>
<dbReference type="RefSeq" id="WP_039352789.1">
    <property type="nucleotide sequence ID" value="NZ_FOLA01000008.1"/>
</dbReference>
<keyword evidence="1" id="KW-1133">Transmembrane helix</keyword>
<accession>A0A0C1F999</accession>
<evidence type="ECO:0000313" key="3">
    <source>
        <dbReference type="Proteomes" id="UP000031473"/>
    </source>
</evidence>
<dbReference type="AlphaFoldDB" id="A0A0C1F999"/>
<organism evidence="2 3">
    <name type="scientific">Kaistella jeonii</name>
    <dbReference type="NCBI Taxonomy" id="266749"/>
    <lineage>
        <taxon>Bacteria</taxon>
        <taxon>Pseudomonadati</taxon>
        <taxon>Bacteroidota</taxon>
        <taxon>Flavobacteriia</taxon>
        <taxon>Flavobacteriales</taxon>
        <taxon>Weeksellaceae</taxon>
        <taxon>Chryseobacterium group</taxon>
        <taxon>Kaistella</taxon>
    </lineage>
</organism>
<comment type="caution">
    <text evidence="2">The sequence shown here is derived from an EMBL/GenBank/DDBJ whole genome shotgun (WGS) entry which is preliminary data.</text>
</comment>
<name>A0A0C1F999_9FLAO</name>
<dbReference type="Proteomes" id="UP000031473">
    <property type="component" value="Unassembled WGS sequence"/>
</dbReference>
<dbReference type="OrthoDB" id="327939at2"/>
<keyword evidence="1" id="KW-0812">Transmembrane</keyword>
<dbReference type="PANTHER" id="PTHR36974">
    <property type="entry name" value="MEMBRANE PROTEIN-RELATED"/>
    <property type="match status" value="1"/>
</dbReference>
<gene>
    <name evidence="2" type="ORF">OA86_10630</name>
</gene>
<protein>
    <recommendedName>
        <fullName evidence="4">DoxX family protein</fullName>
    </recommendedName>
</protein>
<reference evidence="2 3" key="1">
    <citation type="submission" date="2014-10" db="EMBL/GenBank/DDBJ databases">
        <title>Kaistella jeonii genome.</title>
        <authorList>
            <person name="Clayton J.T."/>
            <person name="Newman J.D."/>
        </authorList>
    </citation>
    <scope>NUCLEOTIDE SEQUENCE [LARGE SCALE GENOMIC DNA]</scope>
    <source>
        <strain evidence="2 3">DSM 17048</strain>
    </source>
</reference>